<dbReference type="Gene3D" id="3.30.70.890">
    <property type="entry name" value="GHMP kinase, C-terminal domain"/>
    <property type="match status" value="1"/>
</dbReference>
<reference evidence="6" key="1">
    <citation type="journal article" date="2022" name="Int. J. Mol. Sci.">
        <title>Draft Genome of Tanacetum Coccineum: Genomic Comparison of Closely Related Tanacetum-Family Plants.</title>
        <authorList>
            <person name="Yamashiro T."/>
            <person name="Shiraishi A."/>
            <person name="Nakayama K."/>
            <person name="Satake H."/>
        </authorList>
    </citation>
    <scope>NUCLEOTIDE SEQUENCE</scope>
</reference>
<feature type="domain" description="GHMP kinase C-terminal" evidence="5">
    <location>
        <begin position="190"/>
        <end position="251"/>
    </location>
</feature>
<evidence type="ECO:0000256" key="1">
    <source>
        <dbReference type="ARBA" id="ARBA00022490"/>
    </source>
</evidence>
<comment type="caution">
    <text evidence="6">The sequence shown here is derived from an EMBL/GenBank/DDBJ whole genome shotgun (WGS) entry which is preliminary data.</text>
</comment>
<evidence type="ECO:0000256" key="3">
    <source>
        <dbReference type="ARBA" id="ARBA00022777"/>
    </source>
</evidence>
<keyword evidence="3 6" id="KW-0418">Kinase</keyword>
<evidence type="ECO:0000313" key="6">
    <source>
        <dbReference type="EMBL" id="GJT15320.1"/>
    </source>
</evidence>
<keyword evidence="4" id="KW-0460">Magnesium</keyword>
<evidence type="ECO:0000313" key="7">
    <source>
        <dbReference type="Proteomes" id="UP001151760"/>
    </source>
</evidence>
<dbReference type="GO" id="GO:0016301">
    <property type="term" value="F:kinase activity"/>
    <property type="evidence" value="ECO:0007669"/>
    <property type="project" value="UniProtKB-KW"/>
</dbReference>
<evidence type="ECO:0000256" key="2">
    <source>
        <dbReference type="ARBA" id="ARBA00022679"/>
    </source>
</evidence>
<dbReference type="PANTHER" id="PTHR43290:SF2">
    <property type="entry name" value="MEVALONATE KINASE"/>
    <property type="match status" value="1"/>
</dbReference>
<evidence type="ECO:0000259" key="5">
    <source>
        <dbReference type="Pfam" id="PF08544"/>
    </source>
</evidence>
<evidence type="ECO:0000256" key="4">
    <source>
        <dbReference type="ARBA" id="ARBA00022842"/>
    </source>
</evidence>
<organism evidence="6 7">
    <name type="scientific">Tanacetum coccineum</name>
    <dbReference type="NCBI Taxonomy" id="301880"/>
    <lineage>
        <taxon>Eukaryota</taxon>
        <taxon>Viridiplantae</taxon>
        <taxon>Streptophyta</taxon>
        <taxon>Embryophyta</taxon>
        <taxon>Tracheophyta</taxon>
        <taxon>Spermatophyta</taxon>
        <taxon>Magnoliopsida</taxon>
        <taxon>eudicotyledons</taxon>
        <taxon>Gunneridae</taxon>
        <taxon>Pentapetalae</taxon>
        <taxon>asterids</taxon>
        <taxon>campanulids</taxon>
        <taxon>Asterales</taxon>
        <taxon>Asteraceae</taxon>
        <taxon>Asteroideae</taxon>
        <taxon>Anthemideae</taxon>
        <taxon>Anthemidinae</taxon>
        <taxon>Tanacetum</taxon>
    </lineage>
</organism>
<name>A0ABQ5BKJ3_9ASTR</name>
<dbReference type="Pfam" id="PF08544">
    <property type="entry name" value="GHMP_kinases_C"/>
    <property type="match status" value="1"/>
</dbReference>
<accession>A0ABQ5BKJ3</accession>
<gene>
    <name evidence="6" type="ORF">Tco_0874026</name>
</gene>
<keyword evidence="1" id="KW-0963">Cytoplasm</keyword>
<keyword evidence="2" id="KW-0808">Transferase</keyword>
<reference evidence="6" key="2">
    <citation type="submission" date="2022-01" db="EMBL/GenBank/DDBJ databases">
        <authorList>
            <person name="Yamashiro T."/>
            <person name="Shiraishi A."/>
            <person name="Satake H."/>
            <person name="Nakayama K."/>
        </authorList>
    </citation>
    <scope>NUCLEOTIDE SEQUENCE</scope>
</reference>
<dbReference type="InterPro" id="IPR006205">
    <property type="entry name" value="Mev_gal_kin"/>
</dbReference>
<dbReference type="SUPFAM" id="SSF55060">
    <property type="entry name" value="GHMP Kinase, C-terminal domain"/>
    <property type="match status" value="1"/>
</dbReference>
<dbReference type="Proteomes" id="UP001151760">
    <property type="component" value="Unassembled WGS sequence"/>
</dbReference>
<proteinExistence type="predicted"/>
<dbReference type="PANTHER" id="PTHR43290">
    <property type="entry name" value="MEVALONATE KINASE"/>
    <property type="match status" value="1"/>
</dbReference>
<dbReference type="InterPro" id="IPR036554">
    <property type="entry name" value="GHMP_kinase_C_sf"/>
</dbReference>
<keyword evidence="7" id="KW-1185">Reference proteome</keyword>
<sequence length="279" mass="31027">MYLIQSLVIASHPLHVFRRDIKFILTLVEDIIFRVPQLELPLELLLFLCYTPDSKDLVHLQHSVSHPLVRYLLYRYFKVTLAEKVAFILEEKDQLLATKWAFEVEWIIHGSLHGIDYTVNTYGTLLITNTKVGRNTKALVAGVSERKNRHPDAMTSVFTAVDSISNELALIIQSSSDDDLTALAKEQKVVELMEMNQGLLKCMGVSHASIETVLRTTLKYKLTSKLTGAGGGGCVLTLLPALLSAAVINEVIEELEQCGFQCLIADIGGNGLEICFIGR</sequence>
<dbReference type="InterPro" id="IPR013750">
    <property type="entry name" value="GHMP_kinase_C_dom"/>
</dbReference>
<protein>
    <submittedName>
        <fullName evidence="6">Mevalonate kinase</fullName>
    </submittedName>
</protein>
<dbReference type="EMBL" id="BQNB010013386">
    <property type="protein sequence ID" value="GJT15320.1"/>
    <property type="molecule type" value="Genomic_DNA"/>
</dbReference>